<organism evidence="2 3">
    <name type="scientific">Pendulispora rubella</name>
    <dbReference type="NCBI Taxonomy" id="2741070"/>
    <lineage>
        <taxon>Bacteria</taxon>
        <taxon>Pseudomonadati</taxon>
        <taxon>Myxococcota</taxon>
        <taxon>Myxococcia</taxon>
        <taxon>Myxococcales</taxon>
        <taxon>Sorangiineae</taxon>
        <taxon>Pendulisporaceae</taxon>
        <taxon>Pendulispora</taxon>
    </lineage>
</organism>
<keyword evidence="3" id="KW-1185">Reference proteome</keyword>
<dbReference type="InterPro" id="IPR000182">
    <property type="entry name" value="GNAT_dom"/>
</dbReference>
<name>A0ABZ2L657_9BACT</name>
<evidence type="ECO:0000313" key="3">
    <source>
        <dbReference type="Proteomes" id="UP001374803"/>
    </source>
</evidence>
<accession>A0ABZ2L657</accession>
<dbReference type="Gene3D" id="3.40.630.30">
    <property type="match status" value="1"/>
</dbReference>
<dbReference type="RefSeq" id="WP_394835891.1">
    <property type="nucleotide sequence ID" value="NZ_CP089929.1"/>
</dbReference>
<dbReference type="PROSITE" id="PS51186">
    <property type="entry name" value="GNAT"/>
    <property type="match status" value="1"/>
</dbReference>
<evidence type="ECO:0000259" key="1">
    <source>
        <dbReference type="PROSITE" id="PS51186"/>
    </source>
</evidence>
<reference evidence="2" key="1">
    <citation type="submission" date="2021-12" db="EMBL/GenBank/DDBJ databases">
        <title>Discovery of the Pendulisporaceae a myxobacterial family with distinct sporulation behavior and unique specialized metabolism.</title>
        <authorList>
            <person name="Garcia R."/>
            <person name="Popoff A."/>
            <person name="Bader C.D."/>
            <person name="Loehr J."/>
            <person name="Walesch S."/>
            <person name="Walt C."/>
            <person name="Boldt J."/>
            <person name="Bunk B."/>
            <person name="Haeckl F.J.F.P.J."/>
            <person name="Gunesch A.P."/>
            <person name="Birkelbach J."/>
            <person name="Nuebel U."/>
            <person name="Pietschmann T."/>
            <person name="Bach T."/>
            <person name="Mueller R."/>
        </authorList>
    </citation>
    <scope>NUCLEOTIDE SEQUENCE</scope>
    <source>
        <strain evidence="2">MSr11367</strain>
    </source>
</reference>
<feature type="domain" description="N-acetyltransferase" evidence="1">
    <location>
        <begin position="122"/>
        <end position="258"/>
    </location>
</feature>
<dbReference type="CDD" id="cd04301">
    <property type="entry name" value="NAT_SF"/>
    <property type="match status" value="1"/>
</dbReference>
<dbReference type="SUPFAM" id="SSF55729">
    <property type="entry name" value="Acyl-CoA N-acyltransferases (Nat)"/>
    <property type="match status" value="1"/>
</dbReference>
<proteinExistence type="predicted"/>
<sequence>MPQPSLAVFDEQIRRSVRPSAPGTRAEWDAGILRYVNPDSDGECTVIWSELDAATVDGAIAAQVAYFARLGRSFEWKYHRHDRPSDLPERLVAAGFEAGEPESVMVANAADIAIDIVWPEGIRIETIADAAGIARMVALHDQVFGHSRPDFAEDLLAQLTGSPGSMVPFLVLDGDLPVCSARIEFHQGTEFASLWGGGTLESHRGRGIYRALVAHRARLALDRGTRYLHVDAMPDSRPILERLGFLELTTTTPYIKAI</sequence>
<gene>
    <name evidence="2" type="ORF">LVJ94_03145</name>
</gene>
<evidence type="ECO:0000313" key="2">
    <source>
        <dbReference type="EMBL" id="WXB06242.1"/>
    </source>
</evidence>
<dbReference type="InterPro" id="IPR016181">
    <property type="entry name" value="Acyl_CoA_acyltransferase"/>
</dbReference>
<protein>
    <submittedName>
        <fullName evidence="2">GNAT family N-acetyltransferase</fullName>
    </submittedName>
</protein>
<dbReference type="Pfam" id="PF00583">
    <property type="entry name" value="Acetyltransf_1"/>
    <property type="match status" value="1"/>
</dbReference>
<dbReference type="EMBL" id="CP089983">
    <property type="protein sequence ID" value="WXB06242.1"/>
    <property type="molecule type" value="Genomic_DNA"/>
</dbReference>
<dbReference type="Proteomes" id="UP001374803">
    <property type="component" value="Chromosome"/>
</dbReference>